<dbReference type="SUPFAM" id="SSF51735">
    <property type="entry name" value="NAD(P)-binding Rossmann-fold domains"/>
    <property type="match status" value="1"/>
</dbReference>
<reference evidence="2 3" key="1">
    <citation type="journal article" date="2016" name="Nat. Commun.">
        <title>Thousands of microbial genomes shed light on interconnected biogeochemical processes in an aquifer system.</title>
        <authorList>
            <person name="Anantharaman K."/>
            <person name="Brown C.T."/>
            <person name="Hug L.A."/>
            <person name="Sharon I."/>
            <person name="Castelle C.J."/>
            <person name="Probst A.J."/>
            <person name="Thomas B.C."/>
            <person name="Singh A."/>
            <person name="Wilkins M.J."/>
            <person name="Karaoz U."/>
            <person name="Brodie E.L."/>
            <person name="Williams K.H."/>
            <person name="Hubbard S.S."/>
            <person name="Banfield J.F."/>
        </authorList>
    </citation>
    <scope>NUCLEOTIDE SEQUENCE [LARGE SCALE GENOMIC DNA]</scope>
</reference>
<sequence length="324" mass="36586">MNSNYWRHRNVFVTGATGFLGSWLVKNLVDKEANVTVLIRDIVPDSHLYRSGYIHKVNIVHGGLEDYHTLERALGEYEIDAVFHLGAQTIVEIANRNPLSTFESNIKGTWNILEAARRSPLVKRVITASSDKAYGTHKKLPYNEDAPLQGSHPYDVSKSAADLIAHMYFHTYRLPVTITRCGNFYGGGDLNFNRIVPGTIRSVLHNEEPIIRSDGTFVRDYFYIEDAAGAYISLAEKMDNPDIHGHAFNFSNESQISALALVEKVLELMGSPLKPRILATATNEIPHQYLSAAKARSVLQWKPRHSLEEGLNKTIDWYKDFFAR</sequence>
<evidence type="ECO:0000313" key="3">
    <source>
        <dbReference type="Proteomes" id="UP000176700"/>
    </source>
</evidence>
<evidence type="ECO:0000259" key="1">
    <source>
        <dbReference type="Pfam" id="PF16363"/>
    </source>
</evidence>
<dbReference type="Gene3D" id="3.90.25.10">
    <property type="entry name" value="UDP-galactose 4-epimerase, domain 1"/>
    <property type="match status" value="1"/>
</dbReference>
<dbReference type="AlphaFoldDB" id="A0A1G2FXE7"/>
<protein>
    <submittedName>
        <fullName evidence="2">Sugar dehydratase</fullName>
    </submittedName>
</protein>
<feature type="domain" description="NAD(P)-binding" evidence="1">
    <location>
        <begin position="12"/>
        <end position="314"/>
    </location>
</feature>
<dbReference type="InterPro" id="IPR036291">
    <property type="entry name" value="NAD(P)-bd_dom_sf"/>
</dbReference>
<name>A0A1G2FXE7_9BACT</name>
<accession>A0A1G2FXE7</accession>
<organism evidence="2 3">
    <name type="scientific">Candidatus Ryanbacteria bacterium RIFCSPHIGHO2_01_45_13</name>
    <dbReference type="NCBI Taxonomy" id="1802112"/>
    <lineage>
        <taxon>Bacteria</taxon>
        <taxon>Candidatus Ryaniibacteriota</taxon>
    </lineage>
</organism>
<dbReference type="InterPro" id="IPR016040">
    <property type="entry name" value="NAD(P)-bd_dom"/>
</dbReference>
<comment type="caution">
    <text evidence="2">The sequence shown here is derived from an EMBL/GenBank/DDBJ whole genome shotgun (WGS) entry which is preliminary data.</text>
</comment>
<dbReference type="PANTHER" id="PTHR43000">
    <property type="entry name" value="DTDP-D-GLUCOSE 4,6-DEHYDRATASE-RELATED"/>
    <property type="match status" value="1"/>
</dbReference>
<dbReference type="Proteomes" id="UP000176700">
    <property type="component" value="Unassembled WGS sequence"/>
</dbReference>
<dbReference type="Pfam" id="PF16363">
    <property type="entry name" value="GDP_Man_Dehyd"/>
    <property type="match status" value="1"/>
</dbReference>
<dbReference type="Gene3D" id="3.40.50.720">
    <property type="entry name" value="NAD(P)-binding Rossmann-like Domain"/>
    <property type="match status" value="1"/>
</dbReference>
<gene>
    <name evidence="2" type="ORF">A2W41_02945</name>
</gene>
<dbReference type="EMBL" id="MHNI01000014">
    <property type="protein sequence ID" value="OGZ42756.1"/>
    <property type="molecule type" value="Genomic_DNA"/>
</dbReference>
<evidence type="ECO:0000313" key="2">
    <source>
        <dbReference type="EMBL" id="OGZ42756.1"/>
    </source>
</evidence>
<proteinExistence type="predicted"/>